<gene>
    <name evidence="1" type="ORF">SDC9_59757</name>
</gene>
<comment type="caution">
    <text evidence="1">The sequence shown here is derived from an EMBL/GenBank/DDBJ whole genome shotgun (WGS) entry which is preliminary data.</text>
</comment>
<evidence type="ECO:0000313" key="1">
    <source>
        <dbReference type="EMBL" id="MPM13400.1"/>
    </source>
</evidence>
<organism evidence="1">
    <name type="scientific">bioreactor metagenome</name>
    <dbReference type="NCBI Taxonomy" id="1076179"/>
    <lineage>
        <taxon>unclassified sequences</taxon>
        <taxon>metagenomes</taxon>
        <taxon>ecological metagenomes</taxon>
    </lineage>
</organism>
<reference evidence="1" key="1">
    <citation type="submission" date="2019-08" db="EMBL/GenBank/DDBJ databases">
        <authorList>
            <person name="Kucharzyk K."/>
            <person name="Murdoch R.W."/>
            <person name="Higgins S."/>
            <person name="Loffler F."/>
        </authorList>
    </citation>
    <scope>NUCLEOTIDE SEQUENCE</scope>
</reference>
<proteinExistence type="predicted"/>
<sequence>MSSPLEILDQQDAERAEKLKKLTQTPCYDHTQCGEDCLPDCPHYAEERSKPAYVKGPYGIQISEPNKRFWLGKIENGIVIETIWTDTWNRRMEGTKEKLLVNAERLMATLNACSNITTEALNMGVVKGCMQQVHSSSVIRKYVLGLPYEPDKWMGVPVYEEGSK</sequence>
<protein>
    <submittedName>
        <fullName evidence="1">Uncharacterized protein</fullName>
    </submittedName>
</protein>
<name>A0A644XB10_9ZZZZ</name>
<dbReference type="EMBL" id="VSSQ01002113">
    <property type="protein sequence ID" value="MPM13400.1"/>
    <property type="molecule type" value="Genomic_DNA"/>
</dbReference>
<accession>A0A644XB10</accession>
<dbReference type="AlphaFoldDB" id="A0A644XB10"/>